<gene>
    <name evidence="1" type="ORF">LSH36_59g03017</name>
</gene>
<dbReference type="AlphaFoldDB" id="A0AAD9NDP2"/>
<organism evidence="1 2">
    <name type="scientific">Paralvinella palmiformis</name>
    <dbReference type="NCBI Taxonomy" id="53620"/>
    <lineage>
        <taxon>Eukaryota</taxon>
        <taxon>Metazoa</taxon>
        <taxon>Spiralia</taxon>
        <taxon>Lophotrochozoa</taxon>
        <taxon>Annelida</taxon>
        <taxon>Polychaeta</taxon>
        <taxon>Sedentaria</taxon>
        <taxon>Canalipalpata</taxon>
        <taxon>Terebellida</taxon>
        <taxon>Terebelliformia</taxon>
        <taxon>Alvinellidae</taxon>
        <taxon>Paralvinella</taxon>
    </lineage>
</organism>
<dbReference type="EMBL" id="JAODUP010000059">
    <property type="protein sequence ID" value="KAK2164753.1"/>
    <property type="molecule type" value="Genomic_DNA"/>
</dbReference>
<evidence type="ECO:0000313" key="2">
    <source>
        <dbReference type="Proteomes" id="UP001208570"/>
    </source>
</evidence>
<proteinExistence type="predicted"/>
<keyword evidence="2" id="KW-1185">Reference proteome</keyword>
<reference evidence="1" key="1">
    <citation type="journal article" date="2023" name="Mol. Biol. Evol.">
        <title>Third-Generation Sequencing Reveals the Adaptive Role of the Epigenome in Three Deep-Sea Polychaetes.</title>
        <authorList>
            <person name="Perez M."/>
            <person name="Aroh O."/>
            <person name="Sun Y."/>
            <person name="Lan Y."/>
            <person name="Juniper S.K."/>
            <person name="Young C.R."/>
            <person name="Angers B."/>
            <person name="Qian P.Y."/>
        </authorList>
    </citation>
    <scope>NUCLEOTIDE SEQUENCE</scope>
    <source>
        <strain evidence="1">P08H-3</strain>
    </source>
</reference>
<comment type="caution">
    <text evidence="1">The sequence shown here is derived from an EMBL/GenBank/DDBJ whole genome shotgun (WGS) entry which is preliminary data.</text>
</comment>
<protein>
    <submittedName>
        <fullName evidence="1">Uncharacterized protein</fullName>
    </submittedName>
</protein>
<evidence type="ECO:0000313" key="1">
    <source>
        <dbReference type="EMBL" id="KAK2164753.1"/>
    </source>
</evidence>
<dbReference type="Proteomes" id="UP001208570">
    <property type="component" value="Unassembled WGS sequence"/>
</dbReference>
<accession>A0AAD9NDP2</accession>
<sequence>MTQGVRSSTMTQGVKSSAVTLGVKSSTVTQGVKSSAMKRLEFSFGIKEKRLPSVKSYLANRTHRVSEANKTSPDVSLLFGVPQGSVLGPNNYSSSGGGWSAAPPGSVMIGAAGSRHLSQRRRSSVIQTHNVNLLTQPTGLSTLNEADDQPQPISRRRAVNASDLRTCALVQTRMKTWKQYPE</sequence>
<name>A0AAD9NDP2_9ANNE</name>